<reference evidence="1" key="1">
    <citation type="submission" date="2023-09" db="UniProtKB">
        <authorList>
            <consortium name="Ensembl"/>
        </authorList>
    </citation>
    <scope>IDENTIFICATION</scope>
</reference>
<protein>
    <submittedName>
        <fullName evidence="1">Uncharacterized protein</fullName>
    </submittedName>
</protein>
<accession>A0A8C0ZLP9</accession>
<organism evidence="1">
    <name type="scientific">Castor canadensis</name>
    <name type="common">American beaver</name>
    <dbReference type="NCBI Taxonomy" id="51338"/>
    <lineage>
        <taxon>Eukaryota</taxon>
        <taxon>Metazoa</taxon>
        <taxon>Chordata</taxon>
        <taxon>Craniata</taxon>
        <taxon>Vertebrata</taxon>
        <taxon>Euteleostomi</taxon>
        <taxon>Mammalia</taxon>
        <taxon>Eutheria</taxon>
        <taxon>Euarchontoglires</taxon>
        <taxon>Glires</taxon>
        <taxon>Rodentia</taxon>
        <taxon>Castorimorpha</taxon>
        <taxon>Castoridae</taxon>
        <taxon>Castor</taxon>
    </lineage>
</organism>
<evidence type="ECO:0000313" key="1">
    <source>
        <dbReference type="Ensembl" id="ENSCCNP00000001934.1"/>
    </source>
</evidence>
<name>A0A8C0ZLP9_CASCN</name>
<dbReference type="AlphaFoldDB" id="A0A8C0ZLP9"/>
<dbReference type="Ensembl" id="ENSCCNT00000002570.1">
    <property type="protein sequence ID" value="ENSCCNP00000001934.1"/>
    <property type="gene ID" value="ENSCCNG00000002145.1"/>
</dbReference>
<sequence length="67" mass="7719">MRACALEKGFTINELTICPLRMTGVTGKPVNVEETYLRTHGSSQTQLKRIFNFLFNLHYVRVFDAIK</sequence>
<proteinExistence type="predicted"/>